<evidence type="ECO:0000256" key="1">
    <source>
        <dbReference type="SAM" id="MobiDB-lite"/>
    </source>
</evidence>
<dbReference type="EMBL" id="GBRH01163277">
    <property type="protein sequence ID" value="JAE34619.1"/>
    <property type="molecule type" value="Transcribed_RNA"/>
</dbReference>
<organism evidence="2">
    <name type="scientific">Arundo donax</name>
    <name type="common">Giant reed</name>
    <name type="synonym">Donax arundinaceus</name>
    <dbReference type="NCBI Taxonomy" id="35708"/>
    <lineage>
        <taxon>Eukaryota</taxon>
        <taxon>Viridiplantae</taxon>
        <taxon>Streptophyta</taxon>
        <taxon>Embryophyta</taxon>
        <taxon>Tracheophyta</taxon>
        <taxon>Spermatophyta</taxon>
        <taxon>Magnoliopsida</taxon>
        <taxon>Liliopsida</taxon>
        <taxon>Poales</taxon>
        <taxon>Poaceae</taxon>
        <taxon>PACMAD clade</taxon>
        <taxon>Arundinoideae</taxon>
        <taxon>Arundineae</taxon>
        <taxon>Arundo</taxon>
    </lineage>
</organism>
<reference evidence="2" key="1">
    <citation type="submission" date="2014-09" db="EMBL/GenBank/DDBJ databases">
        <authorList>
            <person name="Magalhaes I.L.F."/>
            <person name="Oliveira U."/>
            <person name="Santos F.R."/>
            <person name="Vidigal T.H.D.A."/>
            <person name="Brescovit A.D."/>
            <person name="Santos A.J."/>
        </authorList>
    </citation>
    <scope>NUCLEOTIDE SEQUENCE</scope>
    <source>
        <tissue evidence="2">Shoot tissue taken approximately 20 cm above the soil surface</tissue>
    </source>
</reference>
<reference evidence="2" key="2">
    <citation type="journal article" date="2015" name="Data Brief">
        <title>Shoot transcriptome of the giant reed, Arundo donax.</title>
        <authorList>
            <person name="Barrero R.A."/>
            <person name="Guerrero F.D."/>
            <person name="Moolhuijzen P."/>
            <person name="Goolsby J.A."/>
            <person name="Tidwell J."/>
            <person name="Bellgard S.E."/>
            <person name="Bellgard M.I."/>
        </authorList>
    </citation>
    <scope>NUCLEOTIDE SEQUENCE</scope>
    <source>
        <tissue evidence="2">Shoot tissue taken approximately 20 cm above the soil surface</tissue>
    </source>
</reference>
<sequence length="40" mass="4523">METWNFTTSGSAGTNSAHRICKPRHTSGRIIPFQQFQLTD</sequence>
<proteinExistence type="predicted"/>
<feature type="region of interest" description="Disordered" evidence="1">
    <location>
        <begin position="1"/>
        <end position="20"/>
    </location>
</feature>
<evidence type="ECO:0000313" key="2">
    <source>
        <dbReference type="EMBL" id="JAE34619.1"/>
    </source>
</evidence>
<accession>A0A0A9HFR4</accession>
<name>A0A0A9HFR4_ARUDO</name>
<protein>
    <submittedName>
        <fullName evidence="2">Uncharacterized protein</fullName>
    </submittedName>
</protein>
<feature type="compositionally biased region" description="Polar residues" evidence="1">
    <location>
        <begin position="1"/>
        <end position="17"/>
    </location>
</feature>
<dbReference type="AlphaFoldDB" id="A0A0A9HFR4"/>